<feature type="region of interest" description="Disordered" evidence="11">
    <location>
        <begin position="567"/>
        <end position="624"/>
    </location>
</feature>
<feature type="compositionally biased region" description="Basic and acidic residues" evidence="11">
    <location>
        <begin position="1"/>
        <end position="13"/>
    </location>
</feature>
<dbReference type="Proteomes" id="UP000041254">
    <property type="component" value="Unassembled WGS sequence"/>
</dbReference>
<dbReference type="PANTHER" id="PTHR10027">
    <property type="entry name" value="CALCIUM-ACTIVATED POTASSIUM CHANNEL ALPHA CHAIN"/>
    <property type="match status" value="1"/>
</dbReference>
<dbReference type="AlphaFoldDB" id="A0A0G4ED80"/>
<evidence type="ECO:0000256" key="4">
    <source>
        <dbReference type="ARBA" id="ARBA00022692"/>
    </source>
</evidence>
<keyword evidence="5" id="KW-0631">Potassium channel</keyword>
<keyword evidence="6" id="KW-0630">Potassium</keyword>
<keyword evidence="13" id="KW-1185">Reference proteome</keyword>
<gene>
    <name evidence="12" type="ORF">Vbra_7063</name>
</gene>
<evidence type="ECO:0000256" key="6">
    <source>
        <dbReference type="ARBA" id="ARBA00022958"/>
    </source>
</evidence>
<keyword evidence="7" id="KW-1133">Transmembrane helix</keyword>
<feature type="region of interest" description="Disordered" evidence="11">
    <location>
        <begin position="94"/>
        <end position="156"/>
    </location>
</feature>
<keyword evidence="9" id="KW-0472">Membrane</keyword>
<accession>A0A0G4ED80</accession>
<keyword evidence="3" id="KW-0633">Potassium transport</keyword>
<keyword evidence="10" id="KW-0407">Ion channel</keyword>
<evidence type="ECO:0000256" key="8">
    <source>
        <dbReference type="ARBA" id="ARBA00023065"/>
    </source>
</evidence>
<dbReference type="Gene3D" id="3.40.50.720">
    <property type="entry name" value="NAD(P)-binding Rossmann-like Domain"/>
    <property type="match status" value="1"/>
</dbReference>
<feature type="compositionally biased region" description="Basic residues" evidence="11">
    <location>
        <begin position="801"/>
        <end position="811"/>
    </location>
</feature>
<comment type="subcellular location">
    <subcellularLocation>
        <location evidence="1">Membrane</location>
        <topology evidence="1">Multi-pass membrane protein</topology>
    </subcellularLocation>
</comment>
<keyword evidence="4" id="KW-0812">Transmembrane</keyword>
<evidence type="ECO:0000256" key="3">
    <source>
        <dbReference type="ARBA" id="ARBA00022538"/>
    </source>
</evidence>
<evidence type="ECO:0000313" key="12">
    <source>
        <dbReference type="EMBL" id="CEL93305.1"/>
    </source>
</evidence>
<evidence type="ECO:0000256" key="10">
    <source>
        <dbReference type="ARBA" id="ARBA00023303"/>
    </source>
</evidence>
<evidence type="ECO:0000256" key="2">
    <source>
        <dbReference type="ARBA" id="ARBA00022448"/>
    </source>
</evidence>
<dbReference type="EMBL" id="CDMY01000153">
    <property type="protein sequence ID" value="CEL93305.1"/>
    <property type="molecule type" value="Genomic_DNA"/>
</dbReference>
<name>A0A0G4ED80_VITBC</name>
<feature type="region of interest" description="Disordered" evidence="11">
    <location>
        <begin position="739"/>
        <end position="772"/>
    </location>
</feature>
<keyword evidence="2" id="KW-0813">Transport</keyword>
<sequence>MENEPPPEREGPNEQRPSGWARAKEGVKRLLNRKSSADVSDPADQQAAQSRANTNDVTPPQPAGELADSYPDCTETLEELVDEDALRHMMVEIQIEAETEKQDDQPSEPIPRGIIKPKDAPVSRTIPSSPAFFLGDDDASRPHKGSVQQWDSGNAEPKKVIPGDEKPHAGGMCVSARPSVHPHHPSESTSAFQDVGSDSRPSGAAMQPISMQASTDMQGQGEGHVRVSLPPAGMSREGAKRMLYNLLGRAYGGDCGKMMEDMRQLMPTKEQPPRERKWRSGHVLVCGIPSDLRAFMEGLGRRRDKDVVILDPTLKHLDRRRSATAFDVAEATSFADPVTVRVLSKLKKLSQNDRKRIWLKGGTPMSKKDLLEAGVRTAEAVVVLPSHATCCDDVQMFLRRFASADRKTQIKMQQTVDTNTIMKAYLIRAEAAVSDYLKGETTFIASQLLQGQNVKYFHGALDDRYKQRTSREHNRWLDTAPLTFSRLFASGKSLSCTMVDRIVIESFFIPKISSVLYSMIYGDEDGSHLFQLAHIPDTYIGRPYKNLAEDLMRKGLLVIGLYRMPDETPGDDPDLDVSSDPGMSHPPANDATPRSPPRSPDTHHQHQTSSTPASSHKMAATRSSLSGYLQGAGRASIKRIAKSIQVVTRSRRSALAVPDHIKMALASKRYLDKMPYVMTNPPLNELIEERDRVFVIGRAPDDDDMEDAIWAAGNISSIASLPCIDRSSHSAPDFSPCVGAAATHDPSQQATWRRSSASLRRPPRKSSRHFAGIRGGFRVSVLHSSLSQSTQTKDRESISISKRRSRLRSGVRGRDGRDDKHMSSAEGEDLTPPPRPLNSLMTALFGKRGSGADNEAE</sequence>
<feature type="compositionally biased region" description="Basic and acidic residues" evidence="11">
    <location>
        <begin position="812"/>
        <end position="823"/>
    </location>
</feature>
<protein>
    <recommendedName>
        <fullName evidence="14">Calcium-activated potassium channel BK alpha subunit domain-containing protein</fullName>
    </recommendedName>
</protein>
<feature type="region of interest" description="Disordered" evidence="11">
    <location>
        <begin position="177"/>
        <end position="205"/>
    </location>
</feature>
<feature type="region of interest" description="Disordered" evidence="11">
    <location>
        <begin position="784"/>
        <end position="857"/>
    </location>
</feature>
<evidence type="ECO:0000256" key="9">
    <source>
        <dbReference type="ARBA" id="ARBA00023136"/>
    </source>
</evidence>
<evidence type="ECO:0000256" key="5">
    <source>
        <dbReference type="ARBA" id="ARBA00022826"/>
    </source>
</evidence>
<organism evidence="12 13">
    <name type="scientific">Vitrella brassicaformis (strain CCMP3155)</name>
    <dbReference type="NCBI Taxonomy" id="1169540"/>
    <lineage>
        <taxon>Eukaryota</taxon>
        <taxon>Sar</taxon>
        <taxon>Alveolata</taxon>
        <taxon>Colpodellida</taxon>
        <taxon>Vitrellaceae</taxon>
        <taxon>Vitrella</taxon>
    </lineage>
</organism>
<dbReference type="GO" id="GO:0005267">
    <property type="term" value="F:potassium channel activity"/>
    <property type="evidence" value="ECO:0007669"/>
    <property type="project" value="UniProtKB-KW"/>
</dbReference>
<feature type="compositionally biased region" description="Acidic residues" evidence="11">
    <location>
        <begin position="568"/>
        <end position="577"/>
    </location>
</feature>
<feature type="compositionally biased region" description="Polar residues" evidence="11">
    <location>
        <begin position="46"/>
        <end position="58"/>
    </location>
</feature>
<dbReference type="InParanoid" id="A0A0G4ED80"/>
<feature type="region of interest" description="Disordered" evidence="11">
    <location>
        <begin position="1"/>
        <end position="72"/>
    </location>
</feature>
<evidence type="ECO:0000256" key="1">
    <source>
        <dbReference type="ARBA" id="ARBA00004141"/>
    </source>
</evidence>
<evidence type="ECO:0000256" key="11">
    <source>
        <dbReference type="SAM" id="MobiDB-lite"/>
    </source>
</evidence>
<dbReference type="PANTHER" id="PTHR10027:SF10">
    <property type="entry name" value="SLOWPOKE 2, ISOFORM D"/>
    <property type="match status" value="1"/>
</dbReference>
<evidence type="ECO:0000256" key="7">
    <source>
        <dbReference type="ARBA" id="ARBA00022989"/>
    </source>
</evidence>
<dbReference type="OrthoDB" id="413074at2759"/>
<evidence type="ECO:0008006" key="14">
    <source>
        <dbReference type="Google" id="ProtNLM"/>
    </source>
</evidence>
<dbReference type="GO" id="GO:0016020">
    <property type="term" value="C:membrane"/>
    <property type="evidence" value="ECO:0007669"/>
    <property type="project" value="UniProtKB-SubCell"/>
</dbReference>
<proteinExistence type="predicted"/>
<keyword evidence="8" id="KW-0406">Ion transport</keyword>
<reference evidence="12 13" key="1">
    <citation type="submission" date="2014-11" db="EMBL/GenBank/DDBJ databases">
        <authorList>
            <person name="Zhu J."/>
            <person name="Qi W."/>
            <person name="Song R."/>
        </authorList>
    </citation>
    <scope>NUCLEOTIDE SEQUENCE [LARGE SCALE GENOMIC DNA]</scope>
</reference>
<dbReference type="InterPro" id="IPR047871">
    <property type="entry name" value="K_chnl_Slo-like"/>
</dbReference>
<evidence type="ECO:0000313" key="13">
    <source>
        <dbReference type="Proteomes" id="UP000041254"/>
    </source>
</evidence>
<dbReference type="VEuPathDB" id="CryptoDB:Vbra_7063"/>